<dbReference type="OrthoDB" id="17788at2759"/>
<evidence type="ECO:0000313" key="2">
    <source>
        <dbReference type="Proteomes" id="UP000695562"/>
    </source>
</evidence>
<dbReference type="EMBL" id="AJWJ01000574">
    <property type="protein sequence ID" value="KAF2069917.1"/>
    <property type="molecule type" value="Genomic_DNA"/>
</dbReference>
<dbReference type="Proteomes" id="UP000695562">
    <property type="component" value="Unassembled WGS sequence"/>
</dbReference>
<gene>
    <name evidence="1" type="ORF">CYY_008769</name>
</gene>
<evidence type="ECO:0008006" key="3">
    <source>
        <dbReference type="Google" id="ProtNLM"/>
    </source>
</evidence>
<reference evidence="1" key="1">
    <citation type="submission" date="2020-01" db="EMBL/GenBank/DDBJ databases">
        <title>Development of genomics and gene disruption for Polysphondylium violaceum indicates a role for the polyketide synthase stlB in stalk morphogenesis.</title>
        <authorList>
            <person name="Narita B."/>
            <person name="Kawabe Y."/>
            <person name="Kin K."/>
            <person name="Saito T."/>
            <person name="Gibbs R."/>
            <person name="Kuspa A."/>
            <person name="Muzny D."/>
            <person name="Queller D."/>
            <person name="Richards S."/>
            <person name="Strassman J."/>
            <person name="Sucgang R."/>
            <person name="Worley K."/>
            <person name="Schaap P."/>
        </authorList>
    </citation>
    <scope>NUCLEOTIDE SEQUENCE</scope>
    <source>
        <strain evidence="1">QSvi11</strain>
    </source>
</reference>
<feature type="non-terminal residue" evidence="1">
    <location>
        <position position="1"/>
    </location>
</feature>
<keyword evidence="2" id="KW-1185">Reference proteome</keyword>
<name>A0A8J4V104_9MYCE</name>
<protein>
    <recommendedName>
        <fullName evidence="3">NADPH-dependent FMN reductase-like domain-containing protein</fullName>
    </recommendedName>
</protein>
<dbReference type="AlphaFoldDB" id="A0A8J4V104"/>
<comment type="caution">
    <text evidence="1">The sequence shown here is derived from an EMBL/GenBank/DDBJ whole genome shotgun (WGS) entry which is preliminary data.</text>
</comment>
<organism evidence="1 2">
    <name type="scientific">Polysphondylium violaceum</name>
    <dbReference type="NCBI Taxonomy" id="133409"/>
    <lineage>
        <taxon>Eukaryota</taxon>
        <taxon>Amoebozoa</taxon>
        <taxon>Evosea</taxon>
        <taxon>Eumycetozoa</taxon>
        <taxon>Dictyostelia</taxon>
        <taxon>Dictyosteliales</taxon>
        <taxon>Dictyosteliaceae</taxon>
        <taxon>Polysphondylium</taxon>
    </lineage>
</organism>
<sequence length="87" mass="9646">KNKPVVIVTYAHRGGARASEHLKQVCLFIGMKPADTMPALVVTVDLKDESNRIVNPDVALEPSKESIEKATNEFLDIFKTLETPLQK</sequence>
<proteinExistence type="predicted"/>
<dbReference type="Gene3D" id="3.40.50.360">
    <property type="match status" value="1"/>
</dbReference>
<dbReference type="InterPro" id="IPR029039">
    <property type="entry name" value="Flavoprotein-like_sf"/>
</dbReference>
<evidence type="ECO:0000313" key="1">
    <source>
        <dbReference type="EMBL" id="KAF2069917.1"/>
    </source>
</evidence>
<accession>A0A8J4V104</accession>
<dbReference type="SUPFAM" id="SSF52218">
    <property type="entry name" value="Flavoproteins"/>
    <property type="match status" value="1"/>
</dbReference>